<dbReference type="AlphaFoldDB" id="A0A6N2AQH7"/>
<proteinExistence type="predicted"/>
<name>A0A6N2AQH7_SOLCI</name>
<dbReference type="EMBL" id="RXGB01008677">
    <property type="protein sequence ID" value="TMW84692.1"/>
    <property type="molecule type" value="Genomic_DNA"/>
</dbReference>
<reference evidence="1" key="1">
    <citation type="submission" date="2019-05" db="EMBL/GenBank/DDBJ databases">
        <title>The de novo reference genome and transcriptome assemblies of the wild tomato species Solanum chilense.</title>
        <authorList>
            <person name="Stam R."/>
            <person name="Nosenko T."/>
            <person name="Hoerger A.C."/>
            <person name="Stephan W."/>
            <person name="Seidel M.A."/>
            <person name="Kuhn J.M.M."/>
            <person name="Haberer G."/>
            <person name="Tellier A."/>
        </authorList>
    </citation>
    <scope>NUCLEOTIDE SEQUENCE</scope>
    <source>
        <tissue evidence="1">Mature leaves</tissue>
    </source>
</reference>
<evidence type="ECO:0000313" key="1">
    <source>
        <dbReference type="EMBL" id="TMW84692.1"/>
    </source>
</evidence>
<sequence>MTEQNQLNIVIADQSRISMVGSTDNTRSNNNDPSIAQKQQKREKKWILDLLFGNTLKMFLKIVY</sequence>
<protein>
    <submittedName>
        <fullName evidence="1">Uncharacterized protein</fullName>
    </submittedName>
</protein>
<organism evidence="1">
    <name type="scientific">Solanum chilense</name>
    <name type="common">Tomato</name>
    <name type="synonym">Lycopersicon chilense</name>
    <dbReference type="NCBI Taxonomy" id="4083"/>
    <lineage>
        <taxon>Eukaryota</taxon>
        <taxon>Viridiplantae</taxon>
        <taxon>Streptophyta</taxon>
        <taxon>Embryophyta</taxon>
        <taxon>Tracheophyta</taxon>
        <taxon>Spermatophyta</taxon>
        <taxon>Magnoliopsida</taxon>
        <taxon>eudicotyledons</taxon>
        <taxon>Gunneridae</taxon>
        <taxon>Pentapetalae</taxon>
        <taxon>asterids</taxon>
        <taxon>lamiids</taxon>
        <taxon>Solanales</taxon>
        <taxon>Solanaceae</taxon>
        <taxon>Solanoideae</taxon>
        <taxon>Solaneae</taxon>
        <taxon>Solanum</taxon>
        <taxon>Solanum subgen. Lycopersicon</taxon>
    </lineage>
</organism>
<gene>
    <name evidence="1" type="ORF">EJD97_024607</name>
</gene>
<accession>A0A6N2AQH7</accession>
<comment type="caution">
    <text evidence="1">The sequence shown here is derived from an EMBL/GenBank/DDBJ whole genome shotgun (WGS) entry which is preliminary data.</text>
</comment>